<dbReference type="Gene3D" id="3.90.1200.10">
    <property type="match status" value="1"/>
</dbReference>
<gene>
    <name evidence="2" type="ORF">GCM10017600_56100</name>
</gene>
<dbReference type="InterPro" id="IPR002575">
    <property type="entry name" value="Aminoglycoside_PTrfase"/>
</dbReference>
<proteinExistence type="predicted"/>
<accession>A0A9W6I6A7</accession>
<feature type="domain" description="Aminoglycoside phosphotransferase" evidence="1">
    <location>
        <begin position="45"/>
        <end position="237"/>
    </location>
</feature>
<dbReference type="SUPFAM" id="SSF56112">
    <property type="entry name" value="Protein kinase-like (PK-like)"/>
    <property type="match status" value="1"/>
</dbReference>
<protein>
    <recommendedName>
        <fullName evidence="1">Aminoglycoside phosphotransferase domain-containing protein</fullName>
    </recommendedName>
</protein>
<keyword evidence="3" id="KW-1185">Reference proteome</keyword>
<evidence type="ECO:0000313" key="2">
    <source>
        <dbReference type="EMBL" id="GLK12201.1"/>
    </source>
</evidence>
<dbReference type="Pfam" id="PF01636">
    <property type="entry name" value="APH"/>
    <property type="match status" value="1"/>
</dbReference>
<organism evidence="2 3">
    <name type="scientific">Streptosporangium carneum</name>
    <dbReference type="NCBI Taxonomy" id="47481"/>
    <lineage>
        <taxon>Bacteria</taxon>
        <taxon>Bacillati</taxon>
        <taxon>Actinomycetota</taxon>
        <taxon>Actinomycetes</taxon>
        <taxon>Streptosporangiales</taxon>
        <taxon>Streptosporangiaceae</taxon>
        <taxon>Streptosporangium</taxon>
    </lineage>
</organism>
<sequence length="289" mass="30569">MHHQRRQWDDLPEQAREAIQEQNGTVVGVRSAPIGLTSGLAATITTEGAAFFVKAAPAAAPIAHHLLSERTANQALPASIPAPRLLWTDDVAGWHLLLFEHAPGRPADLSPGSPDLPAVLDAVAAIGAPCPWPAPPVTGKLLGLLRTAEEQLTASPADADYEPIVKALDLTAFAGTTLLHADLHADNLLVENGQAQIVDWSMACQGAAWVDIALLIPRLVDVGHTPAQAEQTAAWVPAWSTAPPDAVTALAAVRGLFSARMAEIGPMPLRAKRLRTAAACRTWVEYRTS</sequence>
<dbReference type="RefSeq" id="WP_271220547.1">
    <property type="nucleotide sequence ID" value="NZ_BAAAVD010000004.1"/>
</dbReference>
<evidence type="ECO:0000259" key="1">
    <source>
        <dbReference type="Pfam" id="PF01636"/>
    </source>
</evidence>
<reference evidence="2" key="2">
    <citation type="submission" date="2023-01" db="EMBL/GenBank/DDBJ databases">
        <authorList>
            <person name="Sun Q."/>
            <person name="Evtushenko L."/>
        </authorList>
    </citation>
    <scope>NUCLEOTIDE SEQUENCE</scope>
    <source>
        <strain evidence="2">VKM Ac-2007</strain>
    </source>
</reference>
<evidence type="ECO:0000313" key="3">
    <source>
        <dbReference type="Proteomes" id="UP001143474"/>
    </source>
</evidence>
<reference evidence="2" key="1">
    <citation type="journal article" date="2014" name="Int. J. Syst. Evol. Microbiol.">
        <title>Complete genome sequence of Corynebacterium casei LMG S-19264T (=DSM 44701T), isolated from a smear-ripened cheese.</title>
        <authorList>
            <consortium name="US DOE Joint Genome Institute (JGI-PGF)"/>
            <person name="Walter F."/>
            <person name="Albersmeier A."/>
            <person name="Kalinowski J."/>
            <person name="Ruckert C."/>
        </authorList>
    </citation>
    <scope>NUCLEOTIDE SEQUENCE</scope>
    <source>
        <strain evidence="2">VKM Ac-2007</strain>
    </source>
</reference>
<dbReference type="Proteomes" id="UP001143474">
    <property type="component" value="Unassembled WGS sequence"/>
</dbReference>
<dbReference type="InterPro" id="IPR011009">
    <property type="entry name" value="Kinase-like_dom_sf"/>
</dbReference>
<comment type="caution">
    <text evidence="2">The sequence shown here is derived from an EMBL/GenBank/DDBJ whole genome shotgun (WGS) entry which is preliminary data.</text>
</comment>
<name>A0A9W6I6A7_9ACTN</name>
<dbReference type="AlphaFoldDB" id="A0A9W6I6A7"/>
<dbReference type="EMBL" id="BSEV01000015">
    <property type="protein sequence ID" value="GLK12201.1"/>
    <property type="molecule type" value="Genomic_DNA"/>
</dbReference>